<keyword evidence="1" id="KW-0175">Coiled coil</keyword>
<feature type="compositionally biased region" description="Low complexity" evidence="2">
    <location>
        <begin position="328"/>
        <end position="342"/>
    </location>
</feature>
<dbReference type="EMBL" id="HBUF01204401">
    <property type="protein sequence ID" value="CAG6663074.1"/>
    <property type="molecule type" value="Transcribed_RNA"/>
</dbReference>
<feature type="region of interest" description="Disordered" evidence="2">
    <location>
        <begin position="327"/>
        <end position="375"/>
    </location>
</feature>
<dbReference type="Gene3D" id="1.25.40.90">
    <property type="match status" value="1"/>
</dbReference>
<reference evidence="4" key="1">
    <citation type="submission" date="2021-05" db="EMBL/GenBank/DDBJ databases">
        <authorList>
            <person name="Alioto T."/>
            <person name="Alioto T."/>
            <person name="Gomez Garrido J."/>
        </authorList>
    </citation>
    <scope>NUCLEOTIDE SEQUENCE</scope>
</reference>
<dbReference type="AlphaFoldDB" id="A0A8D8YIJ6"/>
<evidence type="ECO:0000256" key="1">
    <source>
        <dbReference type="SAM" id="Coils"/>
    </source>
</evidence>
<dbReference type="Pfam" id="PF04818">
    <property type="entry name" value="CID"/>
    <property type="match status" value="1"/>
</dbReference>
<dbReference type="Gene3D" id="6.10.250.2560">
    <property type="match status" value="1"/>
</dbReference>
<dbReference type="Pfam" id="PF16566">
    <property type="entry name" value="CREPT"/>
    <property type="match status" value="1"/>
</dbReference>
<name>A0A8D8YIJ6_9HEMI</name>
<dbReference type="EMBL" id="HBUF01379027">
    <property type="protein sequence ID" value="CAG6729498.1"/>
    <property type="molecule type" value="Transcribed_RNA"/>
</dbReference>
<dbReference type="InterPro" id="IPR006569">
    <property type="entry name" value="CID_dom"/>
</dbReference>
<dbReference type="PROSITE" id="PS51391">
    <property type="entry name" value="CID"/>
    <property type="match status" value="1"/>
</dbReference>
<feature type="compositionally biased region" description="Basic residues" evidence="2">
    <location>
        <begin position="356"/>
        <end position="375"/>
    </location>
</feature>
<feature type="region of interest" description="Disordered" evidence="2">
    <location>
        <begin position="134"/>
        <end position="155"/>
    </location>
</feature>
<dbReference type="CDD" id="cd17002">
    <property type="entry name" value="CID_RPRD1"/>
    <property type="match status" value="1"/>
</dbReference>
<dbReference type="EMBL" id="HBUF01538471">
    <property type="protein sequence ID" value="CAG6754154.1"/>
    <property type="molecule type" value="Transcribed_RNA"/>
</dbReference>
<dbReference type="EMBL" id="HBUF01379028">
    <property type="protein sequence ID" value="CAG6729499.1"/>
    <property type="molecule type" value="Transcribed_RNA"/>
</dbReference>
<sequence>MAGFTQTALLTKLEELNASQQSIQTLSLWLIHHRKHHSTIVKTWIGEVEKADDHRKLTLMYLANDVIQNSKKKGPEYGKEFGHVLRQAFISVGDVHCSDKTRNSLSRILKIWEERGVYDKQQIASFRQAFNAALEPQSKRRKTSESANSAEYDIDDGLTPDRVTKLVSPKPVPEPRECPETQELIKVLTDLETSASSDAHIREKIAKLPPEVSEISLLAKVQDRVAAENLSAQVSEAVNLLTNYNTRLVTEMEDRKRAAAMLKDYIAAQRELLEQAEQRLEECQSNLEQVCKVREELQALSHLPMPEKPLPAATDLFKIRNAAANLANHNNNSSSNNNGQQHQNHHKSSSSPSSSNKHKHKSSSSHHHSSSKRLA</sequence>
<dbReference type="EMBL" id="HBUF01204402">
    <property type="protein sequence ID" value="CAG6663075.1"/>
    <property type="molecule type" value="Transcribed_RNA"/>
</dbReference>
<accession>A0A8D8YIJ6</accession>
<dbReference type="GO" id="GO:0031124">
    <property type="term" value="P:mRNA 3'-end processing"/>
    <property type="evidence" value="ECO:0007669"/>
    <property type="project" value="TreeGrafter"/>
</dbReference>
<dbReference type="EMBL" id="HBUF01035520">
    <property type="protein sequence ID" value="CAG6616389.1"/>
    <property type="molecule type" value="Transcribed_RNA"/>
</dbReference>
<organism evidence="4">
    <name type="scientific">Cacopsylla melanoneura</name>
    <dbReference type="NCBI Taxonomy" id="428564"/>
    <lineage>
        <taxon>Eukaryota</taxon>
        <taxon>Metazoa</taxon>
        <taxon>Ecdysozoa</taxon>
        <taxon>Arthropoda</taxon>
        <taxon>Hexapoda</taxon>
        <taxon>Insecta</taxon>
        <taxon>Pterygota</taxon>
        <taxon>Neoptera</taxon>
        <taxon>Paraneoptera</taxon>
        <taxon>Hemiptera</taxon>
        <taxon>Sternorrhyncha</taxon>
        <taxon>Psylloidea</taxon>
        <taxon>Psyllidae</taxon>
        <taxon>Psyllinae</taxon>
        <taxon>Cacopsylla</taxon>
    </lineage>
</organism>
<dbReference type="PANTHER" id="PTHR12460:SF0">
    <property type="entry name" value="CID DOMAIN-CONTAINING PROTEIN-RELATED"/>
    <property type="match status" value="1"/>
</dbReference>
<feature type="domain" description="CID" evidence="3">
    <location>
        <begin position="1"/>
        <end position="134"/>
    </location>
</feature>
<dbReference type="InterPro" id="IPR032337">
    <property type="entry name" value="RPRD1A/B_C"/>
</dbReference>
<feature type="coiled-coil region" evidence="1">
    <location>
        <begin position="259"/>
        <end position="300"/>
    </location>
</feature>
<proteinExistence type="predicted"/>
<protein>
    <submittedName>
        <fullName evidence="4">Regulation of nuclear pre-mRNA domain-containing protein 1A</fullName>
    </submittedName>
</protein>
<evidence type="ECO:0000256" key="2">
    <source>
        <dbReference type="SAM" id="MobiDB-lite"/>
    </source>
</evidence>
<dbReference type="SMART" id="SM00582">
    <property type="entry name" value="RPR"/>
    <property type="match status" value="1"/>
</dbReference>
<dbReference type="GO" id="GO:0000993">
    <property type="term" value="F:RNA polymerase II complex binding"/>
    <property type="evidence" value="ECO:0007669"/>
    <property type="project" value="TreeGrafter"/>
</dbReference>
<dbReference type="SUPFAM" id="SSF48464">
    <property type="entry name" value="ENTH/VHS domain"/>
    <property type="match status" value="1"/>
</dbReference>
<evidence type="ECO:0000313" key="4">
    <source>
        <dbReference type="EMBL" id="CAG6729499.1"/>
    </source>
</evidence>
<dbReference type="EMBL" id="HBUF01538470">
    <property type="protein sequence ID" value="CAG6754153.1"/>
    <property type="molecule type" value="Transcribed_RNA"/>
</dbReference>
<dbReference type="InterPro" id="IPR008942">
    <property type="entry name" value="ENTH_VHS"/>
</dbReference>
<evidence type="ECO:0000259" key="3">
    <source>
        <dbReference type="PROSITE" id="PS51391"/>
    </source>
</evidence>
<dbReference type="PANTHER" id="PTHR12460">
    <property type="entry name" value="CYCLIN-DEPENDENT KINASE INHIBITOR-RELATED PROTEIN"/>
    <property type="match status" value="1"/>
</dbReference>
<dbReference type="EMBL" id="HBUF01204403">
    <property type="protein sequence ID" value="CAG6663076.1"/>
    <property type="molecule type" value="Transcribed_RNA"/>
</dbReference>